<accession>A0ABU5SWY3</accession>
<protein>
    <submittedName>
        <fullName evidence="1">Uncharacterized protein</fullName>
    </submittedName>
</protein>
<dbReference type="RefSeq" id="WP_323356956.1">
    <property type="nucleotide sequence ID" value="NZ_JAYGHY010000031.1"/>
</dbReference>
<dbReference type="Proteomes" id="UP001302329">
    <property type="component" value="Unassembled WGS sequence"/>
</dbReference>
<reference evidence="1 2" key="1">
    <citation type="submission" date="2023-12" db="EMBL/GenBank/DDBJ databases">
        <title>Baltic Sea Cyanobacteria.</title>
        <authorList>
            <person name="Delbaje E."/>
            <person name="Fewer D.P."/>
            <person name="Shishido T.K."/>
        </authorList>
    </citation>
    <scope>NUCLEOTIDE SEQUENCE [LARGE SCALE GENOMIC DNA]</scope>
    <source>
        <strain evidence="1 2">UHCC 0281</strain>
    </source>
</reference>
<evidence type="ECO:0000313" key="1">
    <source>
        <dbReference type="EMBL" id="MEA5442923.1"/>
    </source>
</evidence>
<name>A0ABU5SWY3_9CYAN</name>
<sequence>MATIPPGTRQRCTLCKVEIQGMAGGNDLVHFSQGAPGTRAKLWARVCQFLRTPEQCGQCLNQDLSQRGEVSANDYYAEAPVLELPSSPGANPLG</sequence>
<keyword evidence="2" id="KW-1185">Reference proteome</keyword>
<gene>
    <name evidence="1" type="ORF">VB739_10215</name>
</gene>
<organism evidence="1 2">
    <name type="scientific">Cyanobium gracile UHCC 0281</name>
    <dbReference type="NCBI Taxonomy" id="3110309"/>
    <lineage>
        <taxon>Bacteria</taxon>
        <taxon>Bacillati</taxon>
        <taxon>Cyanobacteriota</taxon>
        <taxon>Cyanophyceae</taxon>
        <taxon>Synechococcales</taxon>
        <taxon>Prochlorococcaceae</taxon>
        <taxon>Cyanobium</taxon>
    </lineage>
</organism>
<evidence type="ECO:0000313" key="2">
    <source>
        <dbReference type="Proteomes" id="UP001302329"/>
    </source>
</evidence>
<proteinExistence type="predicted"/>
<comment type="caution">
    <text evidence="1">The sequence shown here is derived from an EMBL/GenBank/DDBJ whole genome shotgun (WGS) entry which is preliminary data.</text>
</comment>
<dbReference type="EMBL" id="JAYGHY010000031">
    <property type="protein sequence ID" value="MEA5442923.1"/>
    <property type="molecule type" value="Genomic_DNA"/>
</dbReference>